<dbReference type="InterPro" id="IPR015867">
    <property type="entry name" value="N-reg_PII/ATP_PRibTrfase_C"/>
</dbReference>
<dbReference type="Proteomes" id="UP000184038">
    <property type="component" value="Unassembled WGS sequence"/>
</dbReference>
<feature type="transmembrane region" description="Helical" evidence="6">
    <location>
        <begin position="63"/>
        <end position="83"/>
    </location>
</feature>
<dbReference type="PANTHER" id="PTHR33545:SF9">
    <property type="entry name" value="UPF0750 MEMBRANE PROTEIN YITE"/>
    <property type="match status" value="1"/>
</dbReference>
<dbReference type="CDD" id="cd16380">
    <property type="entry name" value="YitT_C"/>
    <property type="match status" value="1"/>
</dbReference>
<evidence type="ECO:0000256" key="6">
    <source>
        <dbReference type="SAM" id="Phobius"/>
    </source>
</evidence>
<dbReference type="InterPro" id="IPR003740">
    <property type="entry name" value="YitT"/>
</dbReference>
<feature type="transmembrane region" description="Helical" evidence="6">
    <location>
        <begin position="163"/>
        <end position="193"/>
    </location>
</feature>
<feature type="transmembrane region" description="Helical" evidence="6">
    <location>
        <begin position="16"/>
        <end position="34"/>
    </location>
</feature>
<feature type="domain" description="DUF2179" evidence="7">
    <location>
        <begin position="231"/>
        <end position="285"/>
    </location>
</feature>
<dbReference type="PANTHER" id="PTHR33545">
    <property type="entry name" value="UPF0750 MEMBRANE PROTEIN YITT-RELATED"/>
    <property type="match status" value="1"/>
</dbReference>
<proteinExistence type="predicted"/>
<organism evidence="8 9">
    <name type="scientific">Anaerosporobacter mobilis DSM 15930</name>
    <dbReference type="NCBI Taxonomy" id="1120996"/>
    <lineage>
        <taxon>Bacteria</taxon>
        <taxon>Bacillati</taxon>
        <taxon>Bacillota</taxon>
        <taxon>Clostridia</taxon>
        <taxon>Lachnospirales</taxon>
        <taxon>Lachnospiraceae</taxon>
        <taxon>Anaerosporobacter</taxon>
    </lineage>
</organism>
<keyword evidence="9" id="KW-1185">Reference proteome</keyword>
<dbReference type="STRING" id="1120996.SAMN02746066_01547"/>
<comment type="subcellular location">
    <subcellularLocation>
        <location evidence="1">Cell membrane</location>
        <topology evidence="1">Multi-pass membrane protein</topology>
    </subcellularLocation>
</comment>
<evidence type="ECO:0000259" key="7">
    <source>
        <dbReference type="Pfam" id="PF10035"/>
    </source>
</evidence>
<evidence type="ECO:0000256" key="4">
    <source>
        <dbReference type="ARBA" id="ARBA00022989"/>
    </source>
</evidence>
<evidence type="ECO:0000313" key="8">
    <source>
        <dbReference type="EMBL" id="SHM31494.1"/>
    </source>
</evidence>
<dbReference type="PIRSF" id="PIRSF006483">
    <property type="entry name" value="Membrane_protein_YitT"/>
    <property type="match status" value="1"/>
</dbReference>
<dbReference type="Pfam" id="PF02588">
    <property type="entry name" value="YitT_membrane"/>
    <property type="match status" value="1"/>
</dbReference>
<gene>
    <name evidence="8" type="ORF">SAMN02746066_01547</name>
</gene>
<sequence>MGPIMEVTKRSRGKDCLLIIIGTLLVAVSVNVVYEPLGMVTGGVSGLAIVIKYFTSNVIDGGVPIWFSNLVINIPLFIGAILLKGKKFVGKTLFATVCFTVALYVVPSFNINYQDYLLAAVFGGVIGGVGLGLVFVTSATTGGTDLFGMIVQKYFKHYTVPQLLIVIDGAIVLTGAAVFGLNKALYAVIAVYINSKVMDSILEGLKFAKVAYIISDHYEEIAKEILYTMERGVTGISARGMYSNKEKQMLFCVVSKKEIAPVVEIVSSIDKKAFIIVSDAREVMGEGFIEYRQEK</sequence>
<dbReference type="Pfam" id="PF10035">
    <property type="entry name" value="DUF2179"/>
    <property type="match status" value="1"/>
</dbReference>
<reference evidence="8 9" key="1">
    <citation type="submission" date="2016-11" db="EMBL/GenBank/DDBJ databases">
        <authorList>
            <person name="Jaros S."/>
            <person name="Januszkiewicz K."/>
            <person name="Wedrychowicz H."/>
        </authorList>
    </citation>
    <scope>NUCLEOTIDE SEQUENCE [LARGE SCALE GENOMIC DNA]</scope>
    <source>
        <strain evidence="8 9">DSM 15930</strain>
    </source>
</reference>
<feature type="transmembrane region" description="Helical" evidence="6">
    <location>
        <begin position="117"/>
        <end position="142"/>
    </location>
</feature>
<keyword evidence="2" id="KW-1003">Cell membrane</keyword>
<dbReference type="EMBL" id="FRCP01000008">
    <property type="protein sequence ID" value="SHM31494.1"/>
    <property type="molecule type" value="Genomic_DNA"/>
</dbReference>
<dbReference type="InterPro" id="IPR019264">
    <property type="entry name" value="DUF2179"/>
</dbReference>
<keyword evidence="3 6" id="KW-0812">Transmembrane</keyword>
<accession>A0A1M7HSM7</accession>
<evidence type="ECO:0000313" key="9">
    <source>
        <dbReference type="Proteomes" id="UP000184038"/>
    </source>
</evidence>
<name>A0A1M7HSM7_9FIRM</name>
<dbReference type="GO" id="GO:0005886">
    <property type="term" value="C:plasma membrane"/>
    <property type="evidence" value="ECO:0007669"/>
    <property type="project" value="UniProtKB-SubCell"/>
</dbReference>
<dbReference type="AlphaFoldDB" id="A0A1M7HSM7"/>
<evidence type="ECO:0000256" key="1">
    <source>
        <dbReference type="ARBA" id="ARBA00004651"/>
    </source>
</evidence>
<feature type="transmembrane region" description="Helical" evidence="6">
    <location>
        <begin position="92"/>
        <end position="111"/>
    </location>
</feature>
<keyword evidence="4 6" id="KW-1133">Transmembrane helix</keyword>
<keyword evidence="5 6" id="KW-0472">Membrane</keyword>
<dbReference type="Gene3D" id="3.30.70.120">
    <property type="match status" value="1"/>
</dbReference>
<dbReference type="InterPro" id="IPR051461">
    <property type="entry name" value="UPF0750_membrane"/>
</dbReference>
<evidence type="ECO:0000256" key="2">
    <source>
        <dbReference type="ARBA" id="ARBA00022475"/>
    </source>
</evidence>
<evidence type="ECO:0000256" key="3">
    <source>
        <dbReference type="ARBA" id="ARBA00022692"/>
    </source>
</evidence>
<evidence type="ECO:0000256" key="5">
    <source>
        <dbReference type="ARBA" id="ARBA00023136"/>
    </source>
</evidence>
<protein>
    <submittedName>
        <fullName evidence="8">Uncharacterized membrane-anchored protein YitT, contains DUF161 and DUF2179 domains</fullName>
    </submittedName>
</protein>